<dbReference type="PROSITE" id="PS00671">
    <property type="entry name" value="D_2_HYDROXYACID_DH_3"/>
    <property type="match status" value="1"/>
</dbReference>
<dbReference type="EMBL" id="ANPE02000116">
    <property type="protein sequence ID" value="EMY34395.1"/>
    <property type="molecule type" value="Genomic_DNA"/>
</dbReference>
<keyword evidence="2" id="KW-0520">NAD</keyword>
<dbReference type="Proteomes" id="UP000010729">
    <property type="component" value="Unassembled WGS sequence"/>
</dbReference>
<dbReference type="InterPro" id="IPR050223">
    <property type="entry name" value="D-isomer_2-hydroxyacid_DH"/>
</dbReference>
<keyword evidence="1" id="KW-0560">Oxidoreductase</keyword>
<gene>
    <name evidence="4" type="ORF">D477_009860</name>
</gene>
<dbReference type="InterPro" id="IPR036291">
    <property type="entry name" value="NAD(P)-bd_dom_sf"/>
</dbReference>
<dbReference type="CDD" id="cd12166">
    <property type="entry name" value="2-Hacid_dh_7"/>
    <property type="match status" value="1"/>
</dbReference>
<dbReference type="InterPro" id="IPR029753">
    <property type="entry name" value="D-isomer_DH_CS"/>
</dbReference>
<sequence length="319" mass="33166">MSPSAAAIKTITFPDRDLLEAVGPLPAGIRGAVWDFAAAPDGLDVADVDGVVLPYLNAGAVLGALSRAGNLKFVQAQTTGVDGIREAVGDGVAIASAAGVHAASTAELAVGLVLASLRGIDTAVRDQLEGRWRHERRASLADRRVLLVGVGGIGAEIAKRLLPFEVELTRVGTQARDDDEGHVHGADELVQLAGATDVMIVITPLTDATRGLINAEVLAALPDGALVVNVARGAVVDSDALTAEVVSGRLKCAIDVFDPEPIPADHPLWKAENALITPHVGGDTSAFEPRIVRLLQRQLEALSNGNEPQNLVHPGRIWG</sequence>
<dbReference type="Pfam" id="PF02826">
    <property type="entry name" value="2-Hacid_dh_C"/>
    <property type="match status" value="1"/>
</dbReference>
<dbReference type="OrthoDB" id="4324715at2"/>
<dbReference type="InterPro" id="IPR006140">
    <property type="entry name" value="D-isomer_DH_NAD-bd"/>
</dbReference>
<name>N1UZA9_9MICC</name>
<dbReference type="PANTHER" id="PTHR10996">
    <property type="entry name" value="2-HYDROXYACID DEHYDROGENASE-RELATED"/>
    <property type="match status" value="1"/>
</dbReference>
<dbReference type="SUPFAM" id="SSF52283">
    <property type="entry name" value="Formate/glycerate dehydrogenase catalytic domain-like"/>
    <property type="match status" value="1"/>
</dbReference>
<evidence type="ECO:0000259" key="3">
    <source>
        <dbReference type="Pfam" id="PF02826"/>
    </source>
</evidence>
<dbReference type="Gene3D" id="3.40.50.720">
    <property type="entry name" value="NAD(P)-binding Rossmann-like Domain"/>
    <property type="match status" value="2"/>
</dbReference>
<dbReference type="SUPFAM" id="SSF51735">
    <property type="entry name" value="NAD(P)-binding Rossmann-fold domains"/>
    <property type="match status" value="1"/>
</dbReference>
<evidence type="ECO:0000313" key="5">
    <source>
        <dbReference type="Proteomes" id="UP000010729"/>
    </source>
</evidence>
<evidence type="ECO:0000313" key="4">
    <source>
        <dbReference type="EMBL" id="EMY34395.1"/>
    </source>
</evidence>
<accession>N1UZA9</accession>
<dbReference type="GO" id="GO:0005829">
    <property type="term" value="C:cytosol"/>
    <property type="evidence" value="ECO:0007669"/>
    <property type="project" value="TreeGrafter"/>
</dbReference>
<dbReference type="PANTHER" id="PTHR10996:SF178">
    <property type="entry name" value="2-HYDROXYACID DEHYDROGENASE YGL185C-RELATED"/>
    <property type="match status" value="1"/>
</dbReference>
<dbReference type="RefSeq" id="WP_005268811.1">
    <property type="nucleotide sequence ID" value="NZ_ANPE02000116.1"/>
</dbReference>
<evidence type="ECO:0000256" key="2">
    <source>
        <dbReference type="ARBA" id="ARBA00023027"/>
    </source>
</evidence>
<proteinExistence type="predicted"/>
<reference evidence="4 5" key="1">
    <citation type="journal article" date="2013" name="Genome Announc.">
        <title>Draft Genome Sequence of Arthrobacter crystallopoietes Strain BAB-32, Revealing Genes for Bioremediation.</title>
        <authorList>
            <person name="Joshi M.N."/>
            <person name="Pandit A.S."/>
            <person name="Sharma A."/>
            <person name="Pandya R.V."/>
            <person name="Desai S.M."/>
            <person name="Saxena A.K."/>
            <person name="Bagatharia S.B."/>
        </authorList>
    </citation>
    <scope>NUCLEOTIDE SEQUENCE [LARGE SCALE GENOMIC DNA]</scope>
    <source>
        <strain evidence="4 5">BAB-32</strain>
    </source>
</reference>
<dbReference type="AlphaFoldDB" id="N1UZA9"/>
<keyword evidence="5" id="KW-1185">Reference proteome</keyword>
<protein>
    <submittedName>
        <fullName evidence="4">Phosphoglycerate dehydrogenase-like oxidoreductase</fullName>
    </submittedName>
</protein>
<organism evidence="4 5">
    <name type="scientific">Arthrobacter crystallopoietes BAB-32</name>
    <dbReference type="NCBI Taxonomy" id="1246476"/>
    <lineage>
        <taxon>Bacteria</taxon>
        <taxon>Bacillati</taxon>
        <taxon>Actinomycetota</taxon>
        <taxon>Actinomycetes</taxon>
        <taxon>Micrococcales</taxon>
        <taxon>Micrococcaceae</taxon>
        <taxon>Crystallibacter</taxon>
    </lineage>
</organism>
<dbReference type="GO" id="GO:0016618">
    <property type="term" value="F:hydroxypyruvate reductase [NAD(P)H] activity"/>
    <property type="evidence" value="ECO:0007669"/>
    <property type="project" value="TreeGrafter"/>
</dbReference>
<comment type="caution">
    <text evidence="4">The sequence shown here is derived from an EMBL/GenBank/DDBJ whole genome shotgun (WGS) entry which is preliminary data.</text>
</comment>
<feature type="domain" description="D-isomer specific 2-hydroxyacid dehydrogenase NAD-binding" evidence="3">
    <location>
        <begin position="110"/>
        <end position="281"/>
    </location>
</feature>
<evidence type="ECO:0000256" key="1">
    <source>
        <dbReference type="ARBA" id="ARBA00023002"/>
    </source>
</evidence>
<dbReference type="GO" id="GO:0051287">
    <property type="term" value="F:NAD binding"/>
    <property type="evidence" value="ECO:0007669"/>
    <property type="project" value="InterPro"/>
</dbReference>
<dbReference type="GO" id="GO:0030267">
    <property type="term" value="F:glyoxylate reductase (NADPH) activity"/>
    <property type="evidence" value="ECO:0007669"/>
    <property type="project" value="TreeGrafter"/>
</dbReference>